<dbReference type="Gene3D" id="1.10.630.10">
    <property type="entry name" value="Cytochrome P450"/>
    <property type="match status" value="1"/>
</dbReference>
<dbReference type="InterPro" id="IPR017972">
    <property type="entry name" value="Cyt_P450_CS"/>
</dbReference>
<evidence type="ECO:0000256" key="9">
    <source>
        <dbReference type="SAM" id="Phobius"/>
    </source>
</evidence>
<dbReference type="Proteomes" id="UP000078113">
    <property type="component" value="Unassembled WGS sequence"/>
</dbReference>
<keyword evidence="9" id="KW-1133">Transmembrane helix</keyword>
<dbReference type="GO" id="GO:0016705">
    <property type="term" value="F:oxidoreductase activity, acting on paired donors, with incorporation or reduction of molecular oxygen"/>
    <property type="evidence" value="ECO:0007669"/>
    <property type="project" value="InterPro"/>
</dbReference>
<keyword evidence="5 6" id="KW-0408">Iron</keyword>
<dbReference type="InterPro" id="IPR036396">
    <property type="entry name" value="Cyt_P450_sf"/>
</dbReference>
<dbReference type="InterPro" id="IPR050121">
    <property type="entry name" value="Cytochrome_P450_monoxygenase"/>
</dbReference>
<comment type="caution">
    <text evidence="10">The sequence shown here is derived from an EMBL/GenBank/DDBJ whole genome shotgun (WGS) entry which is preliminary data.</text>
</comment>
<dbReference type="PRINTS" id="PR00385">
    <property type="entry name" value="P450"/>
</dbReference>
<feature type="compositionally biased region" description="Basic and acidic residues" evidence="8">
    <location>
        <begin position="426"/>
        <end position="436"/>
    </location>
</feature>
<keyword evidence="9" id="KW-0472">Membrane</keyword>
<keyword evidence="7" id="KW-0503">Monooxygenase</keyword>
<evidence type="ECO:0000256" key="1">
    <source>
        <dbReference type="ARBA" id="ARBA00001971"/>
    </source>
</evidence>
<dbReference type="EMBL" id="LWDG02000283">
    <property type="protein sequence ID" value="KAE8266870.1"/>
    <property type="molecule type" value="Genomic_DNA"/>
</dbReference>
<name>A0A8X7N6V6_9BASI</name>
<keyword evidence="3 6" id="KW-0479">Metal-binding</keyword>
<dbReference type="GO" id="GO:0004497">
    <property type="term" value="F:monooxygenase activity"/>
    <property type="evidence" value="ECO:0007669"/>
    <property type="project" value="UniProtKB-KW"/>
</dbReference>
<keyword evidence="4 7" id="KW-0560">Oxidoreductase</keyword>
<dbReference type="AlphaFoldDB" id="A0A8X7N6V6"/>
<organism evidence="10 11">
    <name type="scientific">Tilletia walkeri</name>
    <dbReference type="NCBI Taxonomy" id="117179"/>
    <lineage>
        <taxon>Eukaryota</taxon>
        <taxon>Fungi</taxon>
        <taxon>Dikarya</taxon>
        <taxon>Basidiomycota</taxon>
        <taxon>Ustilaginomycotina</taxon>
        <taxon>Exobasidiomycetes</taxon>
        <taxon>Tilletiales</taxon>
        <taxon>Tilletiaceae</taxon>
        <taxon>Tilletia</taxon>
    </lineage>
</organism>
<keyword evidence="11" id="KW-1185">Reference proteome</keyword>
<dbReference type="PROSITE" id="PS00086">
    <property type="entry name" value="CYTOCHROME_P450"/>
    <property type="match status" value="1"/>
</dbReference>
<evidence type="ECO:0000256" key="7">
    <source>
        <dbReference type="RuleBase" id="RU000461"/>
    </source>
</evidence>
<comment type="cofactor">
    <cofactor evidence="1 6">
        <name>heme</name>
        <dbReference type="ChEBI" id="CHEBI:30413"/>
    </cofactor>
</comment>
<gene>
    <name evidence="10" type="ORF">A4X09_0g5474</name>
</gene>
<dbReference type="PANTHER" id="PTHR24305">
    <property type="entry name" value="CYTOCHROME P450"/>
    <property type="match status" value="1"/>
</dbReference>
<feature type="binding site" description="axial binding residue" evidence="6">
    <location>
        <position position="497"/>
    </location>
    <ligand>
        <name>heme</name>
        <dbReference type="ChEBI" id="CHEBI:30413"/>
    </ligand>
    <ligandPart>
        <name>Fe</name>
        <dbReference type="ChEBI" id="CHEBI:18248"/>
    </ligandPart>
</feature>
<comment type="similarity">
    <text evidence="2 7">Belongs to the cytochrome P450 family.</text>
</comment>
<evidence type="ECO:0000256" key="8">
    <source>
        <dbReference type="SAM" id="MobiDB-lite"/>
    </source>
</evidence>
<feature type="region of interest" description="Disordered" evidence="8">
    <location>
        <begin position="417"/>
        <end position="436"/>
    </location>
</feature>
<evidence type="ECO:0000256" key="4">
    <source>
        <dbReference type="ARBA" id="ARBA00023002"/>
    </source>
</evidence>
<proteinExistence type="inferred from homology"/>
<feature type="transmembrane region" description="Helical" evidence="9">
    <location>
        <begin position="12"/>
        <end position="34"/>
    </location>
</feature>
<dbReference type="PRINTS" id="PR00463">
    <property type="entry name" value="EP450I"/>
</dbReference>
<evidence type="ECO:0000256" key="3">
    <source>
        <dbReference type="ARBA" id="ARBA00022723"/>
    </source>
</evidence>
<dbReference type="PANTHER" id="PTHR24305:SF166">
    <property type="entry name" value="CYTOCHROME P450 12A4, MITOCHONDRIAL-RELATED"/>
    <property type="match status" value="1"/>
</dbReference>
<evidence type="ECO:0000313" key="11">
    <source>
        <dbReference type="Proteomes" id="UP000078113"/>
    </source>
</evidence>
<reference evidence="10" key="2">
    <citation type="journal article" date="2019" name="IMA Fungus">
        <title>Genome sequencing and comparison of five Tilletia species to identify candidate genes for the detection of regulated species infecting wheat.</title>
        <authorList>
            <person name="Nguyen H.D.T."/>
            <person name="Sultana T."/>
            <person name="Kesanakurti P."/>
            <person name="Hambleton S."/>
        </authorList>
    </citation>
    <scope>NUCLEOTIDE SEQUENCE</scope>
    <source>
        <strain evidence="10">DAOMC 236422</strain>
    </source>
</reference>
<dbReference type="Pfam" id="PF00067">
    <property type="entry name" value="p450"/>
    <property type="match status" value="2"/>
</dbReference>
<keyword evidence="6 7" id="KW-0349">Heme</keyword>
<evidence type="ECO:0000313" key="10">
    <source>
        <dbReference type="EMBL" id="KAE8266870.1"/>
    </source>
</evidence>
<dbReference type="GO" id="GO:0005506">
    <property type="term" value="F:iron ion binding"/>
    <property type="evidence" value="ECO:0007669"/>
    <property type="project" value="InterPro"/>
</dbReference>
<reference evidence="10" key="1">
    <citation type="submission" date="2016-04" db="EMBL/GenBank/DDBJ databases">
        <authorList>
            <person name="Nguyen H.D."/>
            <person name="Samba Siva P."/>
            <person name="Cullis J."/>
            <person name="Levesque C.A."/>
            <person name="Hambleton S."/>
        </authorList>
    </citation>
    <scope>NUCLEOTIDE SEQUENCE</scope>
    <source>
        <strain evidence="10">DAOMC 236422</strain>
    </source>
</reference>
<evidence type="ECO:0008006" key="12">
    <source>
        <dbReference type="Google" id="ProtNLM"/>
    </source>
</evidence>
<sequence>MAFKFELTAAPLLTASLSFSAVLLLYFGFLWLAILRRNRALRHCPQARGRFPPLLGAEAAIHTHPDGPHILEIIWMRRLQANVLTYPSLLGSHMLFIADPLAAAAASALPMTELESRIARMFLGDGIVTSTPASATHRYMRKALAAPFSSAAIASLSPIFVRHAQATVDAIQERLKSARSSLLPLLIDIVPMLNAAAFDILADAGLGYESGCVESLRAQWNDDTSKCKDALAAAFDSTNAVFAGQHPIAHVLLTLLGYLIPPLSSSSIFARNRAIKTNRKRMEKLGLKMIEDRQSSSDEELVASGHIDIVSRLLFAAGRRLGIAAKSDKEVLVAQINAFLFAGHETTASTLSWLILSLTRHQAFQIRLARNIEHLHLDQAASDPLIEATVKEVLRLYPASRVLRRVADSEVILPLSEPLRGNQNGEDGKNPGDPRKLVVPKEQNIVIGLAAMNRIKSIWGEDADEFNPYRFFALPDAHELARLPYDLASFGFGPKTCLGARFALMELKILTAALVQNFHFSPVPHVKIVCRQGLFFRPVVQGEEHMGPQLPVLITPREHVA</sequence>
<dbReference type="InterPro" id="IPR001128">
    <property type="entry name" value="Cyt_P450"/>
</dbReference>
<accession>A0A8X7N6V6</accession>
<keyword evidence="9" id="KW-0812">Transmembrane</keyword>
<evidence type="ECO:0000256" key="5">
    <source>
        <dbReference type="ARBA" id="ARBA00023004"/>
    </source>
</evidence>
<dbReference type="GO" id="GO:0020037">
    <property type="term" value="F:heme binding"/>
    <property type="evidence" value="ECO:0007669"/>
    <property type="project" value="InterPro"/>
</dbReference>
<evidence type="ECO:0000256" key="6">
    <source>
        <dbReference type="PIRSR" id="PIRSR602401-1"/>
    </source>
</evidence>
<protein>
    <recommendedName>
        <fullName evidence="12">Cytochrome P450</fullName>
    </recommendedName>
</protein>
<dbReference type="InterPro" id="IPR002401">
    <property type="entry name" value="Cyt_P450_E_grp-I"/>
</dbReference>
<dbReference type="SUPFAM" id="SSF48264">
    <property type="entry name" value="Cytochrome P450"/>
    <property type="match status" value="1"/>
</dbReference>
<evidence type="ECO:0000256" key="2">
    <source>
        <dbReference type="ARBA" id="ARBA00010617"/>
    </source>
</evidence>